<dbReference type="InParanoid" id="A0A2I4CPF9"/>
<dbReference type="PANTHER" id="PTHR46746">
    <property type="entry name" value="KILLER CELL LECTIN-LIKE RECEPTOR SUBFAMILY F MEMBER 2"/>
    <property type="match status" value="1"/>
</dbReference>
<keyword evidence="4" id="KW-0472">Membrane</keyword>
<organism evidence="6 7">
    <name type="scientific">Austrofundulus limnaeus</name>
    <name type="common">Annual killifish</name>
    <dbReference type="NCBI Taxonomy" id="52670"/>
    <lineage>
        <taxon>Eukaryota</taxon>
        <taxon>Metazoa</taxon>
        <taxon>Chordata</taxon>
        <taxon>Craniata</taxon>
        <taxon>Vertebrata</taxon>
        <taxon>Euteleostomi</taxon>
        <taxon>Actinopterygii</taxon>
        <taxon>Neopterygii</taxon>
        <taxon>Teleostei</taxon>
        <taxon>Neoteleostei</taxon>
        <taxon>Acanthomorphata</taxon>
        <taxon>Ovalentaria</taxon>
        <taxon>Atherinomorphae</taxon>
        <taxon>Cyprinodontiformes</taxon>
        <taxon>Rivulidae</taxon>
        <taxon>Austrofundulus</taxon>
    </lineage>
</organism>
<feature type="transmembrane region" description="Helical" evidence="4">
    <location>
        <begin position="64"/>
        <end position="90"/>
    </location>
</feature>
<evidence type="ECO:0000256" key="3">
    <source>
        <dbReference type="SAM" id="Coils"/>
    </source>
</evidence>
<evidence type="ECO:0000259" key="5">
    <source>
        <dbReference type="PROSITE" id="PS50041"/>
    </source>
</evidence>
<keyword evidence="3" id="KW-0175">Coiled coil</keyword>
<keyword evidence="1" id="KW-0430">Lectin</keyword>
<dbReference type="KEGG" id="alim:106530732"/>
<dbReference type="InterPro" id="IPR016186">
    <property type="entry name" value="C-type_lectin-like/link_sf"/>
</dbReference>
<evidence type="ECO:0000256" key="1">
    <source>
        <dbReference type="ARBA" id="ARBA00022734"/>
    </source>
</evidence>
<dbReference type="OrthoDB" id="8446333at2759"/>
<evidence type="ECO:0000313" key="6">
    <source>
        <dbReference type="Proteomes" id="UP000192220"/>
    </source>
</evidence>
<dbReference type="Pfam" id="PF00059">
    <property type="entry name" value="Lectin_C"/>
    <property type="match status" value="1"/>
</dbReference>
<proteinExistence type="predicted"/>
<keyword evidence="4" id="KW-1133">Transmembrane helix</keyword>
<sequence length="280" mass="32582">MEMEDYITYSTVVIKNGPPRSTETEDHTTVYSEVKSKTTEVPPTDLKLEPTVQAETEATPRPPLLLLCLWILCFLLTGSMIIIILISVSLTDQTAENQHLLADRRTLQNQSEGLRGERDHLNQTLRVILTFDNFPVQKFCPEKQCGPCRADWVLFQGKCYLFYNKNSPWKSWEDSRRFCQDGSADLVVVDDLREQEFISENTKFYYDEFHGFWLGLQRTRTGWVWVDGRNDTLGFWGSESAADQELKVLLIPGQNSTKNWNPRKNEFQNKFICEHEALRW</sequence>
<feature type="domain" description="C-type lectin" evidence="5">
    <location>
        <begin position="155"/>
        <end position="274"/>
    </location>
</feature>
<evidence type="ECO:0000313" key="7">
    <source>
        <dbReference type="RefSeq" id="XP_013881876.1"/>
    </source>
</evidence>
<name>A0A2I4CPF9_AUSLI</name>
<dbReference type="AlphaFoldDB" id="A0A2I4CPF9"/>
<accession>A0A2I4CPF9</accession>
<gene>
    <name evidence="7" type="primary">LOC106530732</name>
</gene>
<dbReference type="GO" id="GO:0030246">
    <property type="term" value="F:carbohydrate binding"/>
    <property type="evidence" value="ECO:0007669"/>
    <property type="project" value="UniProtKB-KW"/>
</dbReference>
<dbReference type="InterPro" id="IPR016187">
    <property type="entry name" value="CTDL_fold"/>
</dbReference>
<keyword evidence="6" id="KW-1185">Reference proteome</keyword>
<dbReference type="RefSeq" id="XP_013881876.1">
    <property type="nucleotide sequence ID" value="XM_014026422.1"/>
</dbReference>
<dbReference type="SMART" id="SM00034">
    <property type="entry name" value="CLECT"/>
    <property type="match status" value="1"/>
</dbReference>
<dbReference type="SUPFAM" id="SSF56436">
    <property type="entry name" value="C-type lectin-like"/>
    <property type="match status" value="1"/>
</dbReference>
<evidence type="ECO:0000256" key="4">
    <source>
        <dbReference type="SAM" id="Phobius"/>
    </source>
</evidence>
<dbReference type="Gene3D" id="3.10.100.10">
    <property type="entry name" value="Mannose-Binding Protein A, subunit A"/>
    <property type="match status" value="1"/>
</dbReference>
<dbReference type="PANTHER" id="PTHR46746:SF9">
    <property type="entry name" value="CD209 ANTIGEN-LIKE PROTEIN C-LIKE"/>
    <property type="match status" value="1"/>
</dbReference>
<protein>
    <submittedName>
        <fullName evidence="7">CD209 antigen-like protein E</fullName>
    </submittedName>
</protein>
<dbReference type="GeneID" id="106530732"/>
<dbReference type="PROSITE" id="PS50041">
    <property type="entry name" value="C_TYPE_LECTIN_2"/>
    <property type="match status" value="1"/>
</dbReference>
<dbReference type="Proteomes" id="UP000192220">
    <property type="component" value="Unplaced"/>
</dbReference>
<dbReference type="InterPro" id="IPR001304">
    <property type="entry name" value="C-type_lectin-like"/>
</dbReference>
<evidence type="ECO:0000256" key="2">
    <source>
        <dbReference type="ARBA" id="ARBA00023157"/>
    </source>
</evidence>
<feature type="coiled-coil region" evidence="3">
    <location>
        <begin position="90"/>
        <end position="124"/>
    </location>
</feature>
<keyword evidence="4" id="KW-0812">Transmembrane</keyword>
<dbReference type="InterPro" id="IPR051379">
    <property type="entry name" value="C-type_Lectin_Receptor_IMM"/>
</dbReference>
<keyword evidence="2" id="KW-1015">Disulfide bond</keyword>
<reference evidence="7" key="1">
    <citation type="submission" date="2025-08" db="UniProtKB">
        <authorList>
            <consortium name="RefSeq"/>
        </authorList>
    </citation>
    <scope>IDENTIFICATION</scope>
</reference>